<protein>
    <submittedName>
        <fullName evidence="1">Uncharacterized protein</fullName>
    </submittedName>
</protein>
<proteinExistence type="predicted"/>
<accession>X0Z3Y1</accession>
<gene>
    <name evidence="1" type="ORF">S01H1_78068</name>
</gene>
<evidence type="ECO:0000313" key="1">
    <source>
        <dbReference type="EMBL" id="GAG43281.1"/>
    </source>
</evidence>
<dbReference type="AlphaFoldDB" id="X0Z3Y1"/>
<name>X0Z3Y1_9ZZZZ</name>
<organism evidence="1">
    <name type="scientific">marine sediment metagenome</name>
    <dbReference type="NCBI Taxonomy" id="412755"/>
    <lineage>
        <taxon>unclassified sequences</taxon>
        <taxon>metagenomes</taxon>
        <taxon>ecological metagenomes</taxon>
    </lineage>
</organism>
<dbReference type="EMBL" id="BARS01052520">
    <property type="protein sequence ID" value="GAG43281.1"/>
    <property type="molecule type" value="Genomic_DNA"/>
</dbReference>
<feature type="non-terminal residue" evidence="1">
    <location>
        <position position="117"/>
    </location>
</feature>
<reference evidence="1" key="1">
    <citation type="journal article" date="2014" name="Front. Microbiol.">
        <title>High frequency of phylogenetically diverse reductive dehalogenase-homologous genes in deep subseafloor sedimentary metagenomes.</title>
        <authorList>
            <person name="Kawai M."/>
            <person name="Futagami T."/>
            <person name="Toyoda A."/>
            <person name="Takaki Y."/>
            <person name="Nishi S."/>
            <person name="Hori S."/>
            <person name="Arai W."/>
            <person name="Tsubouchi T."/>
            <person name="Morono Y."/>
            <person name="Uchiyama I."/>
            <person name="Ito T."/>
            <person name="Fujiyama A."/>
            <person name="Inagaki F."/>
            <person name="Takami H."/>
        </authorList>
    </citation>
    <scope>NUCLEOTIDE SEQUENCE</scope>
    <source>
        <strain evidence="1">Expedition CK06-06</strain>
    </source>
</reference>
<comment type="caution">
    <text evidence="1">The sequence shown here is derived from an EMBL/GenBank/DDBJ whole genome shotgun (WGS) entry which is preliminary data.</text>
</comment>
<sequence length="117" mass="12702">MVPEDLAAYLDTNLPDGINVYGYPPDVFAVPAVVIDPVDQVPYTAGGPANVAWGLEIKLVVTRSQPQYGLPFLYALRKQVTDLFQDAPDSTRWAEFGEIGTIQVGDADYLQGTLTTV</sequence>